<accession>J3NNG3</accession>
<keyword evidence="4 9" id="KW-0489">Methyltransferase</keyword>
<reference evidence="13" key="1">
    <citation type="submission" date="2010-07" db="EMBL/GenBank/DDBJ databases">
        <title>The genome sequence of Gaeumannomyces graminis var. tritici strain R3-111a-1.</title>
        <authorList>
            <consortium name="The Broad Institute Genome Sequencing Platform"/>
            <person name="Ma L.-J."/>
            <person name="Dead R."/>
            <person name="Young S."/>
            <person name="Zeng Q."/>
            <person name="Koehrsen M."/>
            <person name="Alvarado L."/>
            <person name="Berlin A."/>
            <person name="Chapman S.B."/>
            <person name="Chen Z."/>
            <person name="Freedman E."/>
            <person name="Gellesch M."/>
            <person name="Goldberg J."/>
            <person name="Griggs A."/>
            <person name="Gujja S."/>
            <person name="Heilman E.R."/>
            <person name="Heiman D."/>
            <person name="Hepburn T."/>
            <person name="Howarth C."/>
            <person name="Jen D."/>
            <person name="Larson L."/>
            <person name="Mehta T."/>
            <person name="Neiman D."/>
            <person name="Pearson M."/>
            <person name="Roberts A."/>
            <person name="Saif S."/>
            <person name="Shea T."/>
            <person name="Shenoy N."/>
            <person name="Sisk P."/>
            <person name="Stolte C."/>
            <person name="Sykes S."/>
            <person name="Walk T."/>
            <person name="White J."/>
            <person name="Yandava C."/>
            <person name="Haas B."/>
            <person name="Nusbaum C."/>
            <person name="Birren B."/>
        </authorList>
    </citation>
    <scope>NUCLEOTIDE SEQUENCE [LARGE SCALE GENOMIC DNA]</scope>
    <source>
        <strain evidence="13">R3-111a-1</strain>
    </source>
</reference>
<feature type="region of interest" description="Disordered" evidence="10">
    <location>
        <begin position="276"/>
        <end position="323"/>
    </location>
</feature>
<dbReference type="CDD" id="cd02440">
    <property type="entry name" value="AdoMet_MTases"/>
    <property type="match status" value="1"/>
</dbReference>
<feature type="compositionally biased region" description="Low complexity" evidence="10">
    <location>
        <begin position="299"/>
        <end position="318"/>
    </location>
</feature>
<evidence type="ECO:0000256" key="8">
    <source>
        <dbReference type="ARBA" id="ARBA00076672"/>
    </source>
</evidence>
<evidence type="ECO:0000256" key="10">
    <source>
        <dbReference type="SAM" id="MobiDB-lite"/>
    </source>
</evidence>
<dbReference type="InterPro" id="IPR007823">
    <property type="entry name" value="RRP8"/>
</dbReference>
<keyword evidence="3 9" id="KW-0698">rRNA processing</keyword>
<dbReference type="PANTHER" id="PTHR12787">
    <property type="entry name" value="RIBOSOMAL RNA-PROCESSING PROTEIN 8"/>
    <property type="match status" value="1"/>
</dbReference>
<dbReference type="GO" id="GO:0016433">
    <property type="term" value="F:rRNA (adenine) methyltransferase activity"/>
    <property type="evidence" value="ECO:0007669"/>
    <property type="project" value="UniProtKB-ARBA"/>
</dbReference>
<evidence type="ECO:0000256" key="2">
    <source>
        <dbReference type="ARBA" id="ARBA00006301"/>
    </source>
</evidence>
<dbReference type="EC" id="2.1.1.-" evidence="9"/>
<feature type="compositionally biased region" description="Gly residues" evidence="10">
    <location>
        <begin position="287"/>
        <end position="298"/>
    </location>
</feature>
<dbReference type="eggNOG" id="KOG3045">
    <property type="taxonomic scope" value="Eukaryota"/>
</dbReference>
<dbReference type="Pfam" id="PF05148">
    <property type="entry name" value="Methyltransf_8"/>
    <property type="match status" value="2"/>
</dbReference>
<feature type="compositionally biased region" description="Pro residues" evidence="10">
    <location>
        <begin position="181"/>
        <end position="203"/>
    </location>
</feature>
<proteinExistence type="inferred from homology"/>
<dbReference type="AlphaFoldDB" id="J3NNG3"/>
<reference evidence="12" key="4">
    <citation type="journal article" date="2015" name="G3 (Bethesda)">
        <title>Genome sequences of three phytopathogenic species of the Magnaporthaceae family of fungi.</title>
        <authorList>
            <person name="Okagaki L.H."/>
            <person name="Nunes C.C."/>
            <person name="Sailsbery J."/>
            <person name="Clay B."/>
            <person name="Brown D."/>
            <person name="John T."/>
            <person name="Oh Y."/>
            <person name="Young N."/>
            <person name="Fitzgerald M."/>
            <person name="Haas B.J."/>
            <person name="Zeng Q."/>
            <person name="Young S."/>
            <person name="Adiconis X."/>
            <person name="Fan L."/>
            <person name="Levin J.Z."/>
            <person name="Mitchell T.K."/>
            <person name="Okubara P.A."/>
            <person name="Farman M.L."/>
            <person name="Kohn L.M."/>
            <person name="Birren B."/>
            <person name="Ma L.-J."/>
            <person name="Dean R.A."/>
        </authorList>
    </citation>
    <scope>NUCLEOTIDE SEQUENCE</scope>
    <source>
        <strain evidence="12">R3-111a-1</strain>
    </source>
</reference>
<evidence type="ECO:0000256" key="6">
    <source>
        <dbReference type="ARBA" id="ARBA00022691"/>
    </source>
</evidence>
<evidence type="ECO:0000256" key="3">
    <source>
        <dbReference type="ARBA" id="ARBA00022552"/>
    </source>
</evidence>
<comment type="similarity">
    <text evidence="2 9">Belongs to the methyltransferase superfamily. RRP8 family.</text>
</comment>
<evidence type="ECO:0000256" key="9">
    <source>
        <dbReference type="RuleBase" id="RU365074"/>
    </source>
</evidence>
<feature type="compositionally biased region" description="Gly residues" evidence="10">
    <location>
        <begin position="430"/>
        <end position="442"/>
    </location>
</feature>
<dbReference type="Proteomes" id="UP000006039">
    <property type="component" value="Unassembled WGS sequence"/>
</dbReference>
<sequence length="590" mass="61634">MFAVPGWSLSADKLKTETAASPSTATTATSASAPSKKRKRPNKGPGGGDVTRDNVADLWARVIEHKEPPSSSSSAASKAQKDASRKRQKANRADRKVAQSAAAAADQAQPAPQPSLGHEPKAAREPAAPAGAAPASLKAEGEPEKPQKKKKDKKKSKRDGKDGGDEAKDSKDAVSSEPEQKPAPAPAPAPTPAPAPAPAPPKLTPLQASMRAKLISARFRHLNETLYTRPSAEAYELFGESPDMFAEYHEGFRQQVNVWPENPVDGYIADIRARAAVRPPPQQSSRGGRGGWGGGSRGGRQQQQRQAASYEASAAGGAEPLPRTAGECTVADLGCGDGRLGGELQGPSAERLRLRVLSFDLQSPAPHVVKADMAALPLADGSVNVAVFCLALMGTNWPAFVEEAYRVLHWKGELWVAEIKSRFAAPARSSGGGKGGGGGGGVVDHSVGNRRKKAAATATAGAKKALAADEARAAASQAEVLAVEVDGAQDRRAAETDVSVFVDVLARRGFVLHGGGDAAVDMSNKMFVKMRFLKAAVPTVGKCVPKEKPQPQPASAGPGGLSKKKFIDTTEPISAADEAKVLKPCMYKLR</sequence>
<keyword evidence="5 9" id="KW-0808">Transferase</keyword>
<keyword evidence="7 9" id="KW-0539">Nucleus</keyword>
<dbReference type="FunFam" id="1.10.10.2150:FF:000001">
    <property type="entry name" value="Ribosomal RNA-processing protein 8"/>
    <property type="match status" value="1"/>
</dbReference>
<feature type="compositionally biased region" description="Low complexity" evidence="10">
    <location>
        <begin position="18"/>
        <end position="34"/>
    </location>
</feature>
<dbReference type="SMR" id="J3NNG3"/>
<feature type="compositionally biased region" description="Low complexity" evidence="10">
    <location>
        <begin position="125"/>
        <end position="135"/>
    </location>
</feature>
<evidence type="ECO:0000256" key="4">
    <source>
        <dbReference type="ARBA" id="ARBA00022603"/>
    </source>
</evidence>
<feature type="compositionally biased region" description="Basic and acidic residues" evidence="10">
    <location>
        <begin position="159"/>
        <end position="180"/>
    </location>
</feature>
<feature type="region of interest" description="Disordered" evidence="10">
    <location>
        <begin position="426"/>
        <end position="446"/>
    </location>
</feature>
<dbReference type="HOGENOM" id="CLU_027694_3_1_1"/>
<dbReference type="RefSeq" id="XP_009218859.1">
    <property type="nucleotide sequence ID" value="XM_009220595.1"/>
</dbReference>
<gene>
    <name evidence="12" type="primary">20343277</name>
    <name evidence="11" type="ORF">GGTG_02819</name>
</gene>
<evidence type="ECO:0000313" key="11">
    <source>
        <dbReference type="EMBL" id="EJT77714.1"/>
    </source>
</evidence>
<evidence type="ECO:0000313" key="12">
    <source>
        <dbReference type="EnsemblFungi" id="EJT77714"/>
    </source>
</evidence>
<evidence type="ECO:0000256" key="1">
    <source>
        <dbReference type="ARBA" id="ARBA00004604"/>
    </source>
</evidence>
<reference evidence="11" key="2">
    <citation type="submission" date="2010-07" db="EMBL/GenBank/DDBJ databases">
        <authorList>
            <consortium name="The Broad Institute Genome Sequencing Platform"/>
            <consortium name="Broad Institute Genome Sequencing Center for Infectious Disease"/>
            <person name="Ma L.-J."/>
            <person name="Dead R."/>
            <person name="Young S."/>
            <person name="Zeng Q."/>
            <person name="Koehrsen M."/>
            <person name="Alvarado L."/>
            <person name="Berlin A."/>
            <person name="Chapman S.B."/>
            <person name="Chen Z."/>
            <person name="Freedman E."/>
            <person name="Gellesch M."/>
            <person name="Goldberg J."/>
            <person name="Griggs A."/>
            <person name="Gujja S."/>
            <person name="Heilman E.R."/>
            <person name="Heiman D."/>
            <person name="Hepburn T."/>
            <person name="Howarth C."/>
            <person name="Jen D."/>
            <person name="Larson L."/>
            <person name="Mehta T."/>
            <person name="Neiman D."/>
            <person name="Pearson M."/>
            <person name="Roberts A."/>
            <person name="Saif S."/>
            <person name="Shea T."/>
            <person name="Shenoy N."/>
            <person name="Sisk P."/>
            <person name="Stolte C."/>
            <person name="Sykes S."/>
            <person name="Walk T."/>
            <person name="White J."/>
            <person name="Yandava C."/>
            <person name="Haas B."/>
            <person name="Nusbaum C."/>
            <person name="Birren B."/>
        </authorList>
    </citation>
    <scope>NUCLEOTIDE SEQUENCE</scope>
    <source>
        <strain evidence="11">R3-111a-1</strain>
    </source>
</reference>
<reference evidence="12" key="5">
    <citation type="submission" date="2018-04" db="UniProtKB">
        <authorList>
            <consortium name="EnsemblFungi"/>
        </authorList>
    </citation>
    <scope>IDENTIFICATION</scope>
    <source>
        <strain evidence="12">R3-111a-1</strain>
    </source>
</reference>
<keyword evidence="13" id="KW-1185">Reference proteome</keyword>
<dbReference type="GeneID" id="20343277"/>
<comment type="function">
    <text evidence="9">S-adenosyl-L-methionine-dependent methyltransferase that specifically methylates the N(1) position of adenine in helix 25.1 in 25S rRNA. Required both for ribosomal 40S and 60S subunits biogenesis. Required for efficient pre-rRNA cleavage at site A2.</text>
</comment>
<dbReference type="InterPro" id="IPR042036">
    <property type="entry name" value="RRP8_N"/>
</dbReference>
<dbReference type="EnsemblFungi" id="EJT77714">
    <property type="protein sequence ID" value="EJT77714"/>
    <property type="gene ID" value="GGTG_02819"/>
</dbReference>
<evidence type="ECO:0000256" key="7">
    <source>
        <dbReference type="ARBA" id="ARBA00023242"/>
    </source>
</evidence>
<feature type="region of interest" description="Disordered" evidence="10">
    <location>
        <begin position="1"/>
        <end position="208"/>
    </location>
</feature>
<dbReference type="EMBL" id="GL385396">
    <property type="protein sequence ID" value="EJT77714.1"/>
    <property type="molecule type" value="Genomic_DNA"/>
</dbReference>
<evidence type="ECO:0000313" key="13">
    <source>
        <dbReference type="Proteomes" id="UP000006039"/>
    </source>
</evidence>
<dbReference type="GO" id="GO:0042273">
    <property type="term" value="P:ribosomal large subunit biogenesis"/>
    <property type="evidence" value="ECO:0007669"/>
    <property type="project" value="TreeGrafter"/>
</dbReference>
<dbReference type="SUPFAM" id="SSF53335">
    <property type="entry name" value="S-adenosyl-L-methionine-dependent methyltransferases"/>
    <property type="match status" value="1"/>
</dbReference>
<organism evidence="11">
    <name type="scientific">Gaeumannomyces tritici (strain R3-111a-1)</name>
    <name type="common">Wheat and barley take-all root rot fungus</name>
    <name type="synonym">Gaeumannomyces graminis var. tritici</name>
    <dbReference type="NCBI Taxonomy" id="644352"/>
    <lineage>
        <taxon>Eukaryota</taxon>
        <taxon>Fungi</taxon>
        <taxon>Dikarya</taxon>
        <taxon>Ascomycota</taxon>
        <taxon>Pezizomycotina</taxon>
        <taxon>Sordariomycetes</taxon>
        <taxon>Sordariomycetidae</taxon>
        <taxon>Magnaporthales</taxon>
        <taxon>Magnaporthaceae</taxon>
        <taxon>Gaeumannomyces</taxon>
    </lineage>
</organism>
<evidence type="ECO:0000256" key="5">
    <source>
        <dbReference type="ARBA" id="ARBA00022679"/>
    </source>
</evidence>
<dbReference type="STRING" id="644352.J3NNG3"/>
<feature type="region of interest" description="Disordered" evidence="10">
    <location>
        <begin position="544"/>
        <end position="564"/>
    </location>
</feature>
<dbReference type="OrthoDB" id="10258825at2759"/>
<protein>
    <recommendedName>
        <fullName evidence="8 9">Ribosomal RNA-processing protein 8</fullName>
        <ecNumber evidence="9">2.1.1.-</ecNumber>
    </recommendedName>
</protein>
<dbReference type="Gene3D" id="1.10.10.2150">
    <property type="entry name" value="Ribosomal RNA-processing protein 8, N-terminal domain"/>
    <property type="match status" value="1"/>
</dbReference>
<name>J3NNG3_GAET3</name>
<feature type="compositionally biased region" description="Basic residues" evidence="10">
    <location>
        <begin position="147"/>
        <end position="158"/>
    </location>
</feature>
<feature type="compositionally biased region" description="Basic and acidic residues" evidence="10">
    <location>
        <begin position="79"/>
        <end position="97"/>
    </location>
</feature>
<dbReference type="VEuPathDB" id="FungiDB:GGTG_02819"/>
<dbReference type="Gene3D" id="3.40.50.150">
    <property type="entry name" value="Vaccinia Virus protein VP39"/>
    <property type="match status" value="1"/>
</dbReference>
<dbReference type="GO" id="GO:0005730">
    <property type="term" value="C:nucleolus"/>
    <property type="evidence" value="ECO:0007669"/>
    <property type="project" value="UniProtKB-SubCell"/>
</dbReference>
<feature type="compositionally biased region" description="Low complexity" evidence="10">
    <location>
        <begin position="98"/>
        <end position="110"/>
    </location>
</feature>
<dbReference type="PANTHER" id="PTHR12787:SF0">
    <property type="entry name" value="RIBOSOMAL RNA-PROCESSING PROTEIN 8"/>
    <property type="match status" value="1"/>
</dbReference>
<keyword evidence="6 9" id="KW-0949">S-adenosyl-L-methionine</keyword>
<comment type="subcellular location">
    <subcellularLocation>
        <location evidence="1 9">Nucleus</location>
        <location evidence="1 9">Nucleolus</location>
    </subcellularLocation>
</comment>
<reference evidence="11" key="3">
    <citation type="submission" date="2010-09" db="EMBL/GenBank/DDBJ databases">
        <title>Annotation of Gaeumannomyces graminis var. tritici R3-111a-1.</title>
        <authorList>
            <consortium name="The Broad Institute Genome Sequencing Platform"/>
            <person name="Ma L.-J."/>
            <person name="Dead R."/>
            <person name="Young S.K."/>
            <person name="Zeng Q."/>
            <person name="Gargeya S."/>
            <person name="Fitzgerald M."/>
            <person name="Haas B."/>
            <person name="Abouelleil A."/>
            <person name="Alvarado L."/>
            <person name="Arachchi H.M."/>
            <person name="Berlin A."/>
            <person name="Brown A."/>
            <person name="Chapman S.B."/>
            <person name="Chen Z."/>
            <person name="Dunbar C."/>
            <person name="Freedman E."/>
            <person name="Gearin G."/>
            <person name="Gellesch M."/>
            <person name="Goldberg J."/>
            <person name="Griggs A."/>
            <person name="Gujja S."/>
            <person name="Heiman D."/>
            <person name="Howarth C."/>
            <person name="Larson L."/>
            <person name="Lui A."/>
            <person name="MacDonald P.J.P."/>
            <person name="Mehta T."/>
            <person name="Montmayeur A."/>
            <person name="Murphy C."/>
            <person name="Neiman D."/>
            <person name="Pearson M."/>
            <person name="Priest M."/>
            <person name="Roberts A."/>
            <person name="Saif S."/>
            <person name="Shea T."/>
            <person name="Shenoy N."/>
            <person name="Sisk P."/>
            <person name="Stolte C."/>
            <person name="Sykes S."/>
            <person name="Yandava C."/>
            <person name="Wortman J."/>
            <person name="Nusbaum C."/>
            <person name="Birren B."/>
        </authorList>
    </citation>
    <scope>NUCLEOTIDE SEQUENCE</scope>
    <source>
        <strain evidence="11">R3-111a-1</strain>
    </source>
</reference>
<dbReference type="InterPro" id="IPR029063">
    <property type="entry name" value="SAM-dependent_MTases_sf"/>
</dbReference>